<keyword evidence="4" id="KW-1185">Reference proteome</keyword>
<sequence>MWPTLAKGLLLALLPIGHAQACWDAAGARHGVSPALLYAIARVESDLDCTAVNRSHFKVTGTYDIGCMGINSSHLPRLQKRGVSERDLFNPCTNIDFGAEILADLFHRRGISWDTIGAYNAACTKLSEDACRAARSRYAWRVYCYLYTNRSCPRPGTRKR</sequence>
<comment type="caution">
    <text evidence="3">The sequence shown here is derived from an EMBL/GenBank/DDBJ whole genome shotgun (WGS) entry which is preliminary data.</text>
</comment>
<dbReference type="InterPro" id="IPR008258">
    <property type="entry name" value="Transglycosylase_SLT_dom_1"/>
</dbReference>
<gene>
    <name evidence="3" type="ORF">E4L96_19985</name>
</gene>
<dbReference type="SUPFAM" id="SSF53955">
    <property type="entry name" value="Lysozyme-like"/>
    <property type="match status" value="1"/>
</dbReference>
<name>A0A4Y9S069_9BURK</name>
<dbReference type="OrthoDB" id="9808681at2"/>
<reference evidence="3 4" key="1">
    <citation type="submission" date="2019-03" db="EMBL/GenBank/DDBJ databases">
        <title>Draft Genome Sequence of Massilia arenosa sp. nov., a Novel Massilia Species Isolated from a Sandy-loam Maize Soil.</title>
        <authorList>
            <person name="Raths R."/>
            <person name="Peta V."/>
            <person name="Bucking H."/>
        </authorList>
    </citation>
    <scope>NUCLEOTIDE SEQUENCE [LARGE SCALE GENOMIC DNA]</scope>
    <source>
        <strain evidence="3 4">MC02</strain>
    </source>
</reference>
<protein>
    <submittedName>
        <fullName evidence="3">Lytic transglycosylase</fullName>
    </submittedName>
</protein>
<dbReference type="CDD" id="cd13400">
    <property type="entry name" value="LT_IagB-like"/>
    <property type="match status" value="1"/>
</dbReference>
<keyword evidence="1" id="KW-0732">Signal</keyword>
<accession>A0A4Y9S069</accession>
<dbReference type="Proteomes" id="UP000298438">
    <property type="component" value="Unassembled WGS sequence"/>
</dbReference>
<dbReference type="InterPro" id="IPR023346">
    <property type="entry name" value="Lysozyme-like_dom_sf"/>
</dbReference>
<dbReference type="Pfam" id="PF01464">
    <property type="entry name" value="SLT"/>
    <property type="match status" value="1"/>
</dbReference>
<proteinExistence type="predicted"/>
<dbReference type="EMBL" id="SPVF01000252">
    <property type="protein sequence ID" value="TFW13426.1"/>
    <property type="molecule type" value="Genomic_DNA"/>
</dbReference>
<dbReference type="Gene3D" id="1.10.530.10">
    <property type="match status" value="1"/>
</dbReference>
<dbReference type="AlphaFoldDB" id="A0A4Y9S069"/>
<organism evidence="3 4">
    <name type="scientific">Zemynaea arenosa</name>
    <dbReference type="NCBI Taxonomy" id="2561931"/>
    <lineage>
        <taxon>Bacteria</taxon>
        <taxon>Pseudomonadati</taxon>
        <taxon>Pseudomonadota</taxon>
        <taxon>Betaproteobacteria</taxon>
        <taxon>Burkholderiales</taxon>
        <taxon>Oxalobacteraceae</taxon>
        <taxon>Telluria group</taxon>
        <taxon>Zemynaea</taxon>
    </lineage>
</organism>
<feature type="signal peptide" evidence="1">
    <location>
        <begin position="1"/>
        <end position="21"/>
    </location>
</feature>
<evidence type="ECO:0000259" key="2">
    <source>
        <dbReference type="Pfam" id="PF01464"/>
    </source>
</evidence>
<feature type="chain" id="PRO_5021467266" evidence="1">
    <location>
        <begin position="22"/>
        <end position="160"/>
    </location>
</feature>
<evidence type="ECO:0000313" key="4">
    <source>
        <dbReference type="Proteomes" id="UP000298438"/>
    </source>
</evidence>
<evidence type="ECO:0000256" key="1">
    <source>
        <dbReference type="SAM" id="SignalP"/>
    </source>
</evidence>
<dbReference type="RefSeq" id="WP_135209018.1">
    <property type="nucleotide sequence ID" value="NZ_SPVF01000252.1"/>
</dbReference>
<feature type="domain" description="Transglycosylase SLT" evidence="2">
    <location>
        <begin position="22"/>
        <end position="125"/>
    </location>
</feature>
<evidence type="ECO:0000313" key="3">
    <source>
        <dbReference type="EMBL" id="TFW13426.1"/>
    </source>
</evidence>